<dbReference type="EMBL" id="JAERRB010000007">
    <property type="protein sequence ID" value="MBL0743676.1"/>
    <property type="molecule type" value="Genomic_DNA"/>
</dbReference>
<keyword evidence="2" id="KW-1185">Reference proteome</keyword>
<name>A0ABS1KZD5_9BACT</name>
<evidence type="ECO:0000313" key="2">
    <source>
        <dbReference type="Proteomes" id="UP000613030"/>
    </source>
</evidence>
<organism evidence="1 2">
    <name type="scientific">Chryseolinea lacunae</name>
    <dbReference type="NCBI Taxonomy" id="2801331"/>
    <lineage>
        <taxon>Bacteria</taxon>
        <taxon>Pseudomonadati</taxon>
        <taxon>Bacteroidota</taxon>
        <taxon>Cytophagia</taxon>
        <taxon>Cytophagales</taxon>
        <taxon>Fulvivirgaceae</taxon>
        <taxon>Chryseolinea</taxon>
    </lineage>
</organism>
<accession>A0ABS1KZD5</accession>
<comment type="caution">
    <text evidence="1">The sequence shown here is derived from an EMBL/GenBank/DDBJ whole genome shotgun (WGS) entry which is preliminary data.</text>
</comment>
<sequence length="287" mass="32760">MVDSSILEGAKQPDILRLLNAGNFELILEQQRSTPKQRWRLFGFLKKDSVSPAGFAYYILLACLTGTLKPNEYTRVYNLDFHRDFIGELNELFRMLLCLENFRNAPHFEEVLAATLVECIRNGAVHIEESANGYPKNPINAKVWMDGAELRCLADKLIEYFKRKSNDRNELEVLFLKAKVTCAIMAHYPESVGPDMNALALKFEKLGETKNAKRYYTPVVNDFTSLVDGTEENLSQPNPEVFENEISIVQSLIDALEGLDRLGEQIDHSLLEKSKETLQKVKDLLKR</sequence>
<dbReference type="Proteomes" id="UP000613030">
    <property type="component" value="Unassembled WGS sequence"/>
</dbReference>
<dbReference type="RefSeq" id="WP_202013033.1">
    <property type="nucleotide sequence ID" value="NZ_JAERRB010000007.1"/>
</dbReference>
<gene>
    <name evidence="1" type="ORF">JI741_20770</name>
</gene>
<evidence type="ECO:0000313" key="1">
    <source>
        <dbReference type="EMBL" id="MBL0743676.1"/>
    </source>
</evidence>
<protein>
    <submittedName>
        <fullName evidence="1">Uncharacterized protein</fullName>
    </submittedName>
</protein>
<reference evidence="1 2" key="1">
    <citation type="submission" date="2021-01" db="EMBL/GenBank/DDBJ databases">
        <title>Chryseolinea sp. Jin1 Genome sequencing and assembly.</title>
        <authorList>
            <person name="Kim I."/>
        </authorList>
    </citation>
    <scope>NUCLEOTIDE SEQUENCE [LARGE SCALE GENOMIC DNA]</scope>
    <source>
        <strain evidence="1 2">Jin1</strain>
    </source>
</reference>
<proteinExistence type="predicted"/>